<evidence type="ECO:0000259" key="2">
    <source>
        <dbReference type="Pfam" id="PF12849"/>
    </source>
</evidence>
<dbReference type="PANTHER" id="PTHR42996:SF1">
    <property type="entry name" value="PHOSPHATE-BINDING PROTEIN PSTS"/>
    <property type="match status" value="1"/>
</dbReference>
<dbReference type="Pfam" id="PF12849">
    <property type="entry name" value="PBP_like_2"/>
    <property type="match status" value="1"/>
</dbReference>
<dbReference type="AlphaFoldDB" id="A0A6J7SRC6"/>
<dbReference type="SUPFAM" id="SSF53850">
    <property type="entry name" value="Periplasmic binding protein-like II"/>
    <property type="match status" value="1"/>
</dbReference>
<dbReference type="InterPro" id="IPR050962">
    <property type="entry name" value="Phosphate-bind_PstS"/>
</dbReference>
<dbReference type="EMBL" id="CAFBQA010000151">
    <property type="protein sequence ID" value="CAB5043010.1"/>
    <property type="molecule type" value="Genomic_DNA"/>
</dbReference>
<organism evidence="3">
    <name type="scientific">freshwater metagenome</name>
    <dbReference type="NCBI Taxonomy" id="449393"/>
    <lineage>
        <taxon>unclassified sequences</taxon>
        <taxon>metagenomes</taxon>
        <taxon>ecological metagenomes</taxon>
    </lineage>
</organism>
<feature type="domain" description="PBP" evidence="2">
    <location>
        <begin position="27"/>
        <end position="194"/>
    </location>
</feature>
<dbReference type="InterPro" id="IPR024370">
    <property type="entry name" value="PBP_domain"/>
</dbReference>
<accession>A0A6J7SRC6</accession>
<evidence type="ECO:0000313" key="3">
    <source>
        <dbReference type="EMBL" id="CAB5043010.1"/>
    </source>
</evidence>
<reference evidence="3" key="1">
    <citation type="submission" date="2020-05" db="EMBL/GenBank/DDBJ databases">
        <authorList>
            <person name="Chiriac C."/>
            <person name="Salcher M."/>
            <person name="Ghai R."/>
            <person name="Kavagutti S V."/>
        </authorList>
    </citation>
    <scope>NUCLEOTIDE SEQUENCE</scope>
</reference>
<protein>
    <submittedName>
        <fullName evidence="3">Unannotated protein</fullName>
    </submittedName>
</protein>
<dbReference type="Gene3D" id="3.40.190.10">
    <property type="entry name" value="Periplasmic binding protein-like II"/>
    <property type="match status" value="1"/>
</dbReference>
<name>A0A6J7SRC6_9ZZZZ</name>
<evidence type="ECO:0000256" key="1">
    <source>
        <dbReference type="ARBA" id="ARBA00008725"/>
    </source>
</evidence>
<proteinExistence type="inferred from homology"/>
<dbReference type="PANTHER" id="PTHR42996">
    <property type="entry name" value="PHOSPHATE-BINDING PROTEIN PSTS"/>
    <property type="match status" value="1"/>
</dbReference>
<gene>
    <name evidence="3" type="ORF">UFOPK4234_01640</name>
</gene>
<comment type="similarity">
    <text evidence="1">Belongs to the PstS family.</text>
</comment>
<sequence>MKDKKGKVITETYVTGSKTVVVEAKMPSTAITVWFRSDKSGTTGVFTNWLTKLDSATWTKAGSAGQQTFTSAFPGDSVPAGTFQGGSGSDGVANGVASKDGSIGYAEPSYATERKLIVAKIMNNAGEYIAPSPDATAVFLNNYVPGAKGTVNVDVLVKTSGAYTLGTFAYALGYGGGKDAAKQAAVKDFFTYVLTTCATAHAVEKGYIPVTGALATLAAANVAAIG</sequence>